<evidence type="ECO:0000313" key="2">
    <source>
        <dbReference type="Proteomes" id="UP000287830"/>
    </source>
</evidence>
<dbReference type="GeneID" id="95622368"/>
<organism evidence="1 2">
    <name type="scientific">Streptomyces chrestomyceticus JCM 4735</name>
    <dbReference type="NCBI Taxonomy" id="1306181"/>
    <lineage>
        <taxon>Bacteria</taxon>
        <taxon>Bacillati</taxon>
        <taxon>Actinomycetota</taxon>
        <taxon>Actinomycetes</taxon>
        <taxon>Kitasatosporales</taxon>
        <taxon>Streptomycetaceae</taxon>
        <taxon>Streptomyces</taxon>
    </lineage>
</organism>
<sequence>MGSVDFYITASGPTLEAAFKQAREDAAGEHGHGGYTGTIAEKHEVTLIHTVPLTEDDAMKHAYGLIDICDPRVDDKWGPAGALPIRADGESTWLLFGCASY</sequence>
<proteinExistence type="predicted"/>
<reference evidence="1 2" key="1">
    <citation type="submission" date="2018-11" db="EMBL/GenBank/DDBJ databases">
        <title>Whole genome sequence of Streptomyces chrestomyceticus NBRC 13444(T).</title>
        <authorList>
            <person name="Komaki H."/>
            <person name="Tamura T."/>
        </authorList>
    </citation>
    <scope>NUCLEOTIDE SEQUENCE [LARGE SCALE GENOMIC DNA]</scope>
    <source>
        <strain evidence="1 2">NBRC 13444</strain>
    </source>
</reference>
<protein>
    <submittedName>
        <fullName evidence="1">Uncharacterized protein</fullName>
    </submittedName>
</protein>
<comment type="caution">
    <text evidence="1">The sequence shown here is derived from an EMBL/GenBank/DDBJ whole genome shotgun (WGS) entry which is preliminary data.</text>
</comment>
<name>A0A7U9KVV2_9ACTN</name>
<accession>A0A7U9KVV2</accession>
<evidence type="ECO:0000313" key="1">
    <source>
        <dbReference type="EMBL" id="GCD35713.1"/>
    </source>
</evidence>
<gene>
    <name evidence="1" type="ORF">OEIGOIKO_03459</name>
</gene>
<dbReference type="Proteomes" id="UP000287830">
    <property type="component" value="Unassembled WGS sequence"/>
</dbReference>
<dbReference type="AlphaFoldDB" id="A0A7U9KVV2"/>
<dbReference type="OrthoDB" id="4242197at2"/>
<dbReference type="EMBL" id="BHZC01000001">
    <property type="protein sequence ID" value="GCD35713.1"/>
    <property type="molecule type" value="Genomic_DNA"/>
</dbReference>
<dbReference type="RefSeq" id="WP_125045580.1">
    <property type="nucleotide sequence ID" value="NZ_BHZC01000001.1"/>
</dbReference>